<evidence type="ECO:0000256" key="2">
    <source>
        <dbReference type="ARBA" id="ARBA00022539"/>
    </source>
</evidence>
<gene>
    <name evidence="6" type="ORF">FOZ62_021607</name>
</gene>
<dbReference type="PANTHER" id="PTHR33447:SF2">
    <property type="entry name" value="GLUTATHIONE GAMMA-GLUTAMYLCYSTEINYLTRANSFERASE"/>
    <property type="match status" value="1"/>
</dbReference>
<dbReference type="EMBL" id="JABANM010027939">
    <property type="protein sequence ID" value="KAF4710504.1"/>
    <property type="molecule type" value="Genomic_DNA"/>
</dbReference>
<proteinExistence type="predicted"/>
<evidence type="ECO:0000256" key="4">
    <source>
        <dbReference type="ARBA" id="ARBA00022723"/>
    </source>
</evidence>
<dbReference type="InterPro" id="IPR007719">
    <property type="entry name" value="PCS_N"/>
</dbReference>
<reference evidence="6 7" key="1">
    <citation type="submission" date="2020-04" db="EMBL/GenBank/DDBJ databases">
        <title>Perkinsus olseni comparative genomics.</title>
        <authorList>
            <person name="Bogema D.R."/>
        </authorList>
    </citation>
    <scope>NUCLEOTIDE SEQUENCE [LARGE SCALE GENOMIC DNA]</scope>
    <source>
        <strain evidence="6">ATCC PRA-205</strain>
    </source>
</reference>
<dbReference type="Pfam" id="PF05023">
    <property type="entry name" value="Phytochelatin"/>
    <property type="match status" value="1"/>
</dbReference>
<dbReference type="PROSITE" id="PS51443">
    <property type="entry name" value="PCS"/>
    <property type="match status" value="1"/>
</dbReference>
<dbReference type="AlphaFoldDB" id="A0A7J6QPK0"/>
<dbReference type="GO" id="GO:0098849">
    <property type="term" value="P:cellular detoxification of cadmium ion"/>
    <property type="evidence" value="ECO:0007669"/>
    <property type="project" value="TreeGrafter"/>
</dbReference>
<dbReference type="Gene3D" id="3.90.70.30">
    <property type="entry name" value="Phytochelatin synthase, N-terminal domain"/>
    <property type="match status" value="1"/>
</dbReference>
<evidence type="ECO:0000259" key="5">
    <source>
        <dbReference type="PROSITE" id="PS51443"/>
    </source>
</evidence>
<dbReference type="EC" id="2.3.2.15" evidence="1"/>
<dbReference type="GO" id="GO:0046872">
    <property type="term" value="F:metal ion binding"/>
    <property type="evidence" value="ECO:0007669"/>
    <property type="project" value="UniProtKB-KW"/>
</dbReference>
<keyword evidence="2" id="KW-0104">Cadmium</keyword>
<keyword evidence="3" id="KW-0808">Transferase</keyword>
<dbReference type="InterPro" id="IPR040409">
    <property type="entry name" value="PCS-like"/>
</dbReference>
<comment type="caution">
    <text evidence="6">The sequence shown here is derived from an EMBL/GenBank/DDBJ whole genome shotgun (WGS) entry which is preliminary data.</text>
</comment>
<dbReference type="InterPro" id="IPR038765">
    <property type="entry name" value="Papain-like_cys_pep_sf"/>
</dbReference>
<dbReference type="InterPro" id="IPR038156">
    <property type="entry name" value="PCS_N_sf"/>
</dbReference>
<dbReference type="PANTHER" id="PTHR33447">
    <property type="entry name" value="GLUTATHIONE GAMMA-GLUTAMYLCYSTEINYLTRANSFERASE"/>
    <property type="match status" value="1"/>
</dbReference>
<evidence type="ECO:0000313" key="6">
    <source>
        <dbReference type="EMBL" id="KAF4710504.1"/>
    </source>
</evidence>
<dbReference type="GO" id="GO:0046938">
    <property type="term" value="P:phytochelatin biosynthetic process"/>
    <property type="evidence" value="ECO:0007669"/>
    <property type="project" value="InterPro"/>
</dbReference>
<feature type="domain" description="Peptidase C83" evidence="5">
    <location>
        <begin position="178"/>
        <end position="400"/>
    </location>
</feature>
<evidence type="ECO:0000256" key="3">
    <source>
        <dbReference type="ARBA" id="ARBA00022679"/>
    </source>
</evidence>
<dbReference type="GO" id="GO:0016756">
    <property type="term" value="F:glutathione gamma-glutamylcysteinyltransferase activity"/>
    <property type="evidence" value="ECO:0007669"/>
    <property type="project" value="UniProtKB-EC"/>
</dbReference>
<dbReference type="SUPFAM" id="SSF54001">
    <property type="entry name" value="Cysteine proteinases"/>
    <property type="match status" value="1"/>
</dbReference>
<evidence type="ECO:0000313" key="7">
    <source>
        <dbReference type="Proteomes" id="UP000574390"/>
    </source>
</evidence>
<dbReference type="GO" id="GO:0010273">
    <property type="term" value="P:detoxification of copper ion"/>
    <property type="evidence" value="ECO:0007669"/>
    <property type="project" value="TreeGrafter"/>
</dbReference>
<dbReference type="Proteomes" id="UP000574390">
    <property type="component" value="Unassembled WGS sequence"/>
</dbReference>
<organism evidence="6 7">
    <name type="scientific">Perkinsus olseni</name>
    <name type="common">Perkinsus atlanticus</name>
    <dbReference type="NCBI Taxonomy" id="32597"/>
    <lineage>
        <taxon>Eukaryota</taxon>
        <taxon>Sar</taxon>
        <taxon>Alveolata</taxon>
        <taxon>Perkinsozoa</taxon>
        <taxon>Perkinsea</taxon>
        <taxon>Perkinsida</taxon>
        <taxon>Perkinsidae</taxon>
        <taxon>Perkinsus</taxon>
    </lineage>
</organism>
<sequence length="544" mass="58576">MSCASACGSCAYRGACKMAMMSTAIEEMPLCHCMKAAATTLAGRVVVGSNCGSEGCCRAATAAAAVHGHRPRFFASGVPPPPSSSAGKYATMDPAAFKEPDTTSSSKPQTVTDSHGAVRIAGVGSIGSWSLATKLSNYVTNNLSQRRSISTTTPAYDRRQYMSTVGVVEVAKPKPFGDDRPSWYMRQMPSDLIPFRSPKGRELLAKCLQGPCAESYLSLSQHFVGQQAPPNCGPATLAMVLNSLEIDPGRRWAGPWRWWSEDMLVSCQKHTYASGNTGVNFQQFAMLSECNGAKASTYYGSIATTDEFREVVKSTLEKGSGDRRLVVSYDRQVMHQTGCGHYSPVAAYDEASDLCLVMDVARFKYPPHWVPLPLLHKATTTIDNTTGMSRGFIVVAKGDGAKHDHMDPDPTVESCKYLTRPIPDDLGEFFTHHRGHAAVARKFGHAVRGLMASDARNTVAALESVRTDALYARVGGADAPPEEGSAAHVLFNILPQWGQELLTLMIETEYIPQKVYGCTPLVASVSEYDHCEQGTACAMATAAA</sequence>
<accession>A0A7J6QPK0</accession>
<protein>
    <recommendedName>
        <fullName evidence="1">glutathione gamma-glutamylcysteinyltransferase</fullName>
        <ecNumber evidence="1">2.3.2.15</ecNumber>
    </recommendedName>
</protein>
<evidence type="ECO:0000256" key="1">
    <source>
        <dbReference type="ARBA" id="ARBA00012468"/>
    </source>
</evidence>
<dbReference type="FunFam" id="3.90.70.30:FF:000001">
    <property type="entry name" value="Glutathione gamma-glutamylcysteinyltransferase 1"/>
    <property type="match status" value="1"/>
</dbReference>
<keyword evidence="4" id="KW-0479">Metal-binding</keyword>
<name>A0A7J6QPK0_PEROL</name>